<gene>
    <name evidence="1" type="ORF">Ltuc_2490</name>
</gene>
<comment type="caution">
    <text evidence="1">The sequence shown here is derived from an EMBL/GenBank/DDBJ whole genome shotgun (WGS) entry which is preliminary data.</text>
</comment>
<proteinExistence type="predicted"/>
<dbReference type="EMBL" id="LNZA01000004">
    <property type="protein sequence ID" value="KTD71884.1"/>
    <property type="molecule type" value="Genomic_DNA"/>
</dbReference>
<protein>
    <submittedName>
        <fullName evidence="1">Uncharacterized protein</fullName>
    </submittedName>
</protein>
<accession>A0A0W0ZRL0</accession>
<dbReference type="Proteomes" id="UP000054693">
    <property type="component" value="Unassembled WGS sequence"/>
</dbReference>
<name>A0A0W0ZRL0_9GAMM</name>
<evidence type="ECO:0000313" key="1">
    <source>
        <dbReference type="EMBL" id="KTD71884.1"/>
    </source>
</evidence>
<dbReference type="STRING" id="40335.Ltuc_2490"/>
<dbReference type="PATRIC" id="fig|40335.7.peg.2655"/>
<keyword evidence="2" id="KW-1185">Reference proteome</keyword>
<evidence type="ECO:0000313" key="2">
    <source>
        <dbReference type="Proteomes" id="UP000054693"/>
    </source>
</evidence>
<dbReference type="AlphaFoldDB" id="A0A0W0ZRL0"/>
<sequence length="78" mass="8940">MPTPLGELLYSAQKSKNAEKLRILRRGGYAAHFFQSKNQNLNPSQANKIIDIYSARHFMPTYDNVAMEVKKGNNPRYP</sequence>
<reference evidence="1 2" key="1">
    <citation type="submission" date="2015-11" db="EMBL/GenBank/DDBJ databases">
        <title>Genomic analysis of 38 Legionella species identifies large and diverse effector repertoires.</title>
        <authorList>
            <person name="Burstein D."/>
            <person name="Amaro F."/>
            <person name="Zusman T."/>
            <person name="Lifshitz Z."/>
            <person name="Cohen O."/>
            <person name="Gilbert J.A."/>
            <person name="Pupko T."/>
            <person name="Shuman H.A."/>
            <person name="Segal G."/>
        </authorList>
    </citation>
    <scope>NUCLEOTIDE SEQUENCE [LARGE SCALE GENOMIC DNA]</scope>
    <source>
        <strain evidence="1 2">ATCC 49180</strain>
    </source>
</reference>
<organism evidence="1 2">
    <name type="scientific">Legionella tucsonensis</name>
    <dbReference type="NCBI Taxonomy" id="40335"/>
    <lineage>
        <taxon>Bacteria</taxon>
        <taxon>Pseudomonadati</taxon>
        <taxon>Pseudomonadota</taxon>
        <taxon>Gammaproteobacteria</taxon>
        <taxon>Legionellales</taxon>
        <taxon>Legionellaceae</taxon>
        <taxon>Legionella</taxon>
    </lineage>
</organism>